<dbReference type="SUPFAM" id="SSF53633">
    <property type="entry name" value="Carbamate kinase-like"/>
    <property type="match status" value="1"/>
</dbReference>
<dbReference type="GO" id="GO:0005829">
    <property type="term" value="C:cytosol"/>
    <property type="evidence" value="ECO:0007669"/>
    <property type="project" value="TreeGrafter"/>
</dbReference>
<dbReference type="PANTHER" id="PTHR43654:SF1">
    <property type="entry name" value="ISOPENTENYL PHOSPHATE KINASE"/>
    <property type="match status" value="1"/>
</dbReference>
<dbReference type="AlphaFoldDB" id="A0A4D6XEB7"/>
<evidence type="ECO:0000259" key="5">
    <source>
        <dbReference type="Pfam" id="PF00696"/>
    </source>
</evidence>
<protein>
    <recommendedName>
        <fullName evidence="5">Aspartate/glutamate/uridylate kinase domain-containing protein</fullName>
    </recommendedName>
</protein>
<dbReference type="EMBL" id="CP039371">
    <property type="protein sequence ID" value="QCI12661.1"/>
    <property type="molecule type" value="Genomic_DNA"/>
</dbReference>
<evidence type="ECO:0000256" key="4">
    <source>
        <dbReference type="ARBA" id="ARBA00022840"/>
    </source>
</evidence>
<dbReference type="OrthoDB" id="3685575at2"/>
<keyword evidence="4" id="KW-0067">ATP-binding</keyword>
<name>A0A4D6XEB7_PSEPU</name>
<dbReference type="Proteomes" id="UP000298551">
    <property type="component" value="Chromosome"/>
</dbReference>
<dbReference type="Gene3D" id="3.40.1160.10">
    <property type="entry name" value="Acetylglutamate kinase-like"/>
    <property type="match status" value="1"/>
</dbReference>
<dbReference type="GO" id="GO:0016301">
    <property type="term" value="F:kinase activity"/>
    <property type="evidence" value="ECO:0007669"/>
    <property type="project" value="UniProtKB-KW"/>
</dbReference>
<feature type="domain" description="Aspartate/glutamate/uridylate kinase" evidence="5">
    <location>
        <begin position="46"/>
        <end position="273"/>
    </location>
</feature>
<dbReference type="GO" id="GO:0016114">
    <property type="term" value="P:terpenoid biosynthetic process"/>
    <property type="evidence" value="ECO:0007669"/>
    <property type="project" value="TreeGrafter"/>
</dbReference>
<accession>A0A4D6XEB7</accession>
<dbReference type="InterPro" id="IPR001048">
    <property type="entry name" value="Asp/Glu/Uridylate_kinase"/>
</dbReference>
<reference evidence="7" key="1">
    <citation type="submission" date="2019-04" db="EMBL/GenBank/DDBJ databases">
        <title>Genome sequence of Pseudomonas putida 1290, an auxin catabolizing strain.</title>
        <authorList>
            <person name="Laird T.S."/>
            <person name="Leveau J.H.J."/>
        </authorList>
    </citation>
    <scope>NUCLEOTIDE SEQUENCE [LARGE SCALE GENOMIC DNA]</scope>
    <source>
        <strain evidence="7">1290</strain>
    </source>
</reference>
<gene>
    <name evidence="6" type="ORF">E6B08_15345</name>
</gene>
<dbReference type="GO" id="GO:0102043">
    <property type="term" value="F:isopentenyl phosphate kinase activity"/>
    <property type="evidence" value="ECO:0007669"/>
    <property type="project" value="TreeGrafter"/>
</dbReference>
<dbReference type="PANTHER" id="PTHR43654">
    <property type="entry name" value="GLUTAMATE 5-KINASE"/>
    <property type="match status" value="1"/>
</dbReference>
<evidence type="ECO:0000256" key="2">
    <source>
        <dbReference type="ARBA" id="ARBA00022741"/>
    </source>
</evidence>
<keyword evidence="2" id="KW-0547">Nucleotide-binding</keyword>
<evidence type="ECO:0000256" key="3">
    <source>
        <dbReference type="ARBA" id="ARBA00022777"/>
    </source>
</evidence>
<dbReference type="GO" id="GO:0005524">
    <property type="term" value="F:ATP binding"/>
    <property type="evidence" value="ECO:0007669"/>
    <property type="project" value="UniProtKB-KW"/>
</dbReference>
<evidence type="ECO:0000256" key="1">
    <source>
        <dbReference type="ARBA" id="ARBA00022679"/>
    </source>
</evidence>
<keyword evidence="1" id="KW-0808">Transferase</keyword>
<proteinExistence type="predicted"/>
<dbReference type="Pfam" id="PF00696">
    <property type="entry name" value="AA_kinase"/>
    <property type="match status" value="1"/>
</dbReference>
<evidence type="ECO:0000313" key="7">
    <source>
        <dbReference type="Proteomes" id="UP000298551"/>
    </source>
</evidence>
<evidence type="ECO:0000313" key="6">
    <source>
        <dbReference type="EMBL" id="QCI12661.1"/>
    </source>
</evidence>
<keyword evidence="3" id="KW-0418">Kinase</keyword>
<dbReference type="InterPro" id="IPR036393">
    <property type="entry name" value="AceGlu_kinase-like_sf"/>
</dbReference>
<organism evidence="6 7">
    <name type="scientific">Pseudomonas putida</name>
    <name type="common">Arthrobacter siderocapsulatus</name>
    <dbReference type="NCBI Taxonomy" id="303"/>
    <lineage>
        <taxon>Bacteria</taxon>
        <taxon>Pseudomonadati</taxon>
        <taxon>Pseudomonadota</taxon>
        <taxon>Gammaproteobacteria</taxon>
        <taxon>Pseudomonadales</taxon>
        <taxon>Pseudomonadaceae</taxon>
        <taxon>Pseudomonas</taxon>
    </lineage>
</organism>
<sequence>MATPFSLRPMYLTALSITGSVCPLNSSRSITADYKTGEAGMRAACYVVKLGGSITTRKQGRYELRHEVIAFIAEVLQSRAASWDVPLILVLGGGSYGNLAPTDYRIFERDGGLPSVDLPMMTVTMFAMLSEISNVCVDHALRVYPLQTSALCSADESGCLTMDTRSLRAVMAAGYIPLLSGDLVIGQGREPLLLSSDDIPALLTEDFDVRRVLYYTDVSGIYDPADPSTIIAFVSSTNASDVQGLVGGSAATDLTGGMRNKFMQQRLLAQRGVESEVLAFEHFHHLDQSLRGTRQFGTVFLSE</sequence>